<gene>
    <name evidence="2" type="ORF">H9734_11800</name>
</gene>
<accession>A0A9D1XFI3</accession>
<dbReference type="EMBL" id="DXEK01000192">
    <property type="protein sequence ID" value="HIX78255.1"/>
    <property type="molecule type" value="Genomic_DNA"/>
</dbReference>
<comment type="caution">
    <text evidence="2">The sequence shown here is derived from an EMBL/GenBank/DDBJ whole genome shotgun (WGS) entry which is preliminary data.</text>
</comment>
<organism evidence="2 3">
    <name type="scientific">Candidatus Fusicatenibacter merdavium</name>
    <dbReference type="NCBI Taxonomy" id="2838600"/>
    <lineage>
        <taxon>Bacteria</taxon>
        <taxon>Bacillati</taxon>
        <taxon>Bacillota</taxon>
        <taxon>Clostridia</taxon>
        <taxon>Lachnospirales</taxon>
        <taxon>Lachnospiraceae</taxon>
        <taxon>Fusicatenibacter</taxon>
    </lineage>
</organism>
<sequence length="94" mass="11122">MRGQQPNRENLLAWINQVSFAVNEMTLYLDTHPDDEDALAFFREKLKMRQEALETYSRNFGPLTIDTANDNMSRSFEWVQQPWPWEPSRKGGCR</sequence>
<evidence type="ECO:0000313" key="2">
    <source>
        <dbReference type="EMBL" id="HIX78255.1"/>
    </source>
</evidence>
<evidence type="ECO:0000313" key="3">
    <source>
        <dbReference type="Proteomes" id="UP000886890"/>
    </source>
</evidence>
<evidence type="ECO:0000259" key="1">
    <source>
        <dbReference type="Pfam" id="PF12652"/>
    </source>
</evidence>
<proteinExistence type="predicted"/>
<reference evidence="2" key="2">
    <citation type="submission" date="2021-04" db="EMBL/GenBank/DDBJ databases">
        <authorList>
            <person name="Gilroy R."/>
        </authorList>
    </citation>
    <scope>NUCLEOTIDE SEQUENCE</scope>
    <source>
        <strain evidence="2">CHK183-1962</strain>
    </source>
</reference>
<dbReference type="Proteomes" id="UP000886890">
    <property type="component" value="Unassembled WGS sequence"/>
</dbReference>
<keyword evidence="2" id="KW-0167">Capsid protein</keyword>
<dbReference type="AlphaFoldDB" id="A0A9D1XFI3"/>
<dbReference type="Pfam" id="PF12652">
    <property type="entry name" value="CotJB"/>
    <property type="match status" value="1"/>
</dbReference>
<protein>
    <submittedName>
        <fullName evidence="2">Spore coat protein CotJB</fullName>
    </submittedName>
</protein>
<name>A0A9D1XFI3_9FIRM</name>
<feature type="domain" description="Protein CotJB" evidence="1">
    <location>
        <begin position="10"/>
        <end position="86"/>
    </location>
</feature>
<reference evidence="2" key="1">
    <citation type="journal article" date="2021" name="PeerJ">
        <title>Extensive microbial diversity within the chicken gut microbiome revealed by metagenomics and culture.</title>
        <authorList>
            <person name="Gilroy R."/>
            <person name="Ravi A."/>
            <person name="Getino M."/>
            <person name="Pursley I."/>
            <person name="Horton D.L."/>
            <person name="Alikhan N.F."/>
            <person name="Baker D."/>
            <person name="Gharbi K."/>
            <person name="Hall N."/>
            <person name="Watson M."/>
            <person name="Adriaenssens E.M."/>
            <person name="Foster-Nyarko E."/>
            <person name="Jarju S."/>
            <person name="Secka A."/>
            <person name="Antonio M."/>
            <person name="Oren A."/>
            <person name="Chaudhuri R.R."/>
            <person name="La Ragione R."/>
            <person name="Hildebrand F."/>
            <person name="Pallen M.J."/>
        </authorList>
    </citation>
    <scope>NUCLEOTIDE SEQUENCE</scope>
    <source>
        <strain evidence="2">CHK183-1962</strain>
    </source>
</reference>
<keyword evidence="2" id="KW-0946">Virion</keyword>
<dbReference type="InterPro" id="IPR024207">
    <property type="entry name" value="CotJB_dom"/>
</dbReference>